<protein>
    <submittedName>
        <fullName evidence="2">Uncharacterized protein</fullName>
    </submittedName>
</protein>
<feature type="compositionally biased region" description="Acidic residues" evidence="1">
    <location>
        <begin position="137"/>
        <end position="158"/>
    </location>
</feature>
<evidence type="ECO:0000256" key="1">
    <source>
        <dbReference type="SAM" id="MobiDB-lite"/>
    </source>
</evidence>
<accession>A0AAP0HQD1</accession>
<dbReference type="EMBL" id="JBBNAF010000012">
    <property type="protein sequence ID" value="KAK9092997.1"/>
    <property type="molecule type" value="Genomic_DNA"/>
</dbReference>
<proteinExistence type="predicted"/>
<sequence length="306" mass="35063">MNQRTAYPALERIWAEEVRYLHSLWHNNGLSPNPNPAIQPTNTAHHILRACNQISFKKPKNKKKIKKKIRDPQTSEIEWPCEPSPRKETEWPQIISQSATAAQSISAEEQSRREAMQLQQRSIKLTQDFFGRNQSSDCEDDSEEEGEGEGEGEGGGEDEFFRGVFEKDCELRRYYEKKWESGEFWCLVCCGSGRKRWKKFKNCVALVQHSMGISRTDRKRAHRAFAVAVCRVLGWDIKRLPSIVLSVEPLGKSLAQPEAQTQRLNRVLYSLLSFKRQILDLAFGINFTTDNMDGGKSKSIIIVISS</sequence>
<name>A0AAP0HQD1_9MAGN</name>
<dbReference type="PANTHER" id="PTHR34546">
    <property type="entry name" value="OS06G0153600 PROTEIN"/>
    <property type="match status" value="1"/>
</dbReference>
<dbReference type="AlphaFoldDB" id="A0AAP0HQD1"/>
<evidence type="ECO:0000313" key="3">
    <source>
        <dbReference type="Proteomes" id="UP001420932"/>
    </source>
</evidence>
<dbReference type="PANTHER" id="PTHR34546:SF3">
    <property type="entry name" value="OS06G0153600 PROTEIN"/>
    <property type="match status" value="1"/>
</dbReference>
<evidence type="ECO:0000313" key="2">
    <source>
        <dbReference type="EMBL" id="KAK9092997.1"/>
    </source>
</evidence>
<dbReference type="Proteomes" id="UP001420932">
    <property type="component" value="Unassembled WGS sequence"/>
</dbReference>
<reference evidence="2 3" key="1">
    <citation type="submission" date="2024-01" db="EMBL/GenBank/DDBJ databases">
        <title>Genome assemblies of Stephania.</title>
        <authorList>
            <person name="Yang L."/>
        </authorList>
    </citation>
    <scope>NUCLEOTIDE SEQUENCE [LARGE SCALE GENOMIC DNA]</scope>
    <source>
        <strain evidence="2">YNDBR</strain>
        <tissue evidence="2">Leaf</tissue>
    </source>
</reference>
<gene>
    <name evidence="2" type="ORF">Syun_027908</name>
</gene>
<organism evidence="2 3">
    <name type="scientific">Stephania yunnanensis</name>
    <dbReference type="NCBI Taxonomy" id="152371"/>
    <lineage>
        <taxon>Eukaryota</taxon>
        <taxon>Viridiplantae</taxon>
        <taxon>Streptophyta</taxon>
        <taxon>Embryophyta</taxon>
        <taxon>Tracheophyta</taxon>
        <taxon>Spermatophyta</taxon>
        <taxon>Magnoliopsida</taxon>
        <taxon>Ranunculales</taxon>
        <taxon>Menispermaceae</taxon>
        <taxon>Menispermoideae</taxon>
        <taxon>Cissampelideae</taxon>
        <taxon>Stephania</taxon>
    </lineage>
</organism>
<feature type="region of interest" description="Disordered" evidence="1">
    <location>
        <begin position="61"/>
        <end position="90"/>
    </location>
</feature>
<comment type="caution">
    <text evidence="2">The sequence shown here is derived from an EMBL/GenBank/DDBJ whole genome shotgun (WGS) entry which is preliminary data.</text>
</comment>
<keyword evidence="3" id="KW-1185">Reference proteome</keyword>
<feature type="region of interest" description="Disordered" evidence="1">
    <location>
        <begin position="132"/>
        <end position="159"/>
    </location>
</feature>